<dbReference type="AlphaFoldDB" id="A0AB40BAH7"/>
<keyword evidence="2" id="KW-1185">Reference proteome</keyword>
<sequence length="595" mass="63689">MSKALKLGRKSSDETLITNPSTKKKNNPNARNPLKDLNVVSSSAVAPKSRCFSFIHRPKSPASTPPNPKSHSSKAPVSSSKLQGKSERNALKSNRNGPRRANSKNSNVGLKKDVILESAPAAATTPPLEKTLLGTPTSNVTPPVLVSISPEIIGASVVTPAPVCFGAGHVMTGVTDRRKCRPRGILTIGEDRVSDGSRVSSAAPPLAEASMHWLSSPSKNEGSSCSTVQLARCNGEASVNWLISPMDDGKISACNNGSLISKAPVLNMGIGYDQENWSFSPIGCNNAASPEIGGSMSIKSSISERTPLSGYDVWRTSTSESNISPFSMILRRAEEMSTCKVFRPYQERVGNRYGSAMHNSPFSDGSLGSGNVILTPSSCSSSGKQAAKCPFETNSFAEVLGNIRLPPQQVAVNNDVNSQLPLPEISFQFRCPATPSNSVDLSQFLKPSCSKGLPTEESCLVKKELSCADLRISWREGLISRIFEADDMDCFHWLSDDEEDNASCNGVDMVEHKLHPKSGSDGKAPSLGDKNDLQRTDAFGSIELPYDKLSLQKGEADVTTRILSCAESISTDGGGLISSGDSDWTLFYKNHLFEV</sequence>
<organism evidence="2 3">
    <name type="scientific">Dioscorea cayennensis subsp. rotundata</name>
    <name type="common">White Guinea yam</name>
    <name type="synonym">Dioscorea rotundata</name>
    <dbReference type="NCBI Taxonomy" id="55577"/>
    <lineage>
        <taxon>Eukaryota</taxon>
        <taxon>Viridiplantae</taxon>
        <taxon>Streptophyta</taxon>
        <taxon>Embryophyta</taxon>
        <taxon>Tracheophyta</taxon>
        <taxon>Spermatophyta</taxon>
        <taxon>Magnoliopsida</taxon>
        <taxon>Liliopsida</taxon>
        <taxon>Dioscoreales</taxon>
        <taxon>Dioscoreaceae</taxon>
        <taxon>Dioscorea</taxon>
    </lineage>
</organism>
<feature type="compositionally biased region" description="Low complexity" evidence="1">
    <location>
        <begin position="69"/>
        <end position="81"/>
    </location>
</feature>
<gene>
    <name evidence="3" type="primary">LOC120260788</name>
</gene>
<protein>
    <submittedName>
        <fullName evidence="3">Uncharacterized protein LOC120260788</fullName>
    </submittedName>
</protein>
<evidence type="ECO:0000256" key="1">
    <source>
        <dbReference type="SAM" id="MobiDB-lite"/>
    </source>
</evidence>
<dbReference type="Proteomes" id="UP001515500">
    <property type="component" value="Chromosome 5"/>
</dbReference>
<name>A0AB40BAH7_DIOCR</name>
<evidence type="ECO:0000313" key="3">
    <source>
        <dbReference type="RefSeq" id="XP_039124285.1"/>
    </source>
</evidence>
<reference evidence="3" key="1">
    <citation type="submission" date="2025-08" db="UniProtKB">
        <authorList>
            <consortium name="RefSeq"/>
        </authorList>
    </citation>
    <scope>IDENTIFICATION</scope>
</reference>
<dbReference type="RefSeq" id="XP_039124285.1">
    <property type="nucleotide sequence ID" value="XM_039268351.1"/>
</dbReference>
<proteinExistence type="predicted"/>
<dbReference type="PANTHER" id="PTHR36022">
    <property type="entry name" value="GPI-ANCHORED ADHESIN-LIKE PROTEIN"/>
    <property type="match status" value="1"/>
</dbReference>
<dbReference type="PANTHER" id="PTHR36022:SF1">
    <property type="entry name" value="GPI-ANCHORED ADHESIN-LIKE PROTEIN"/>
    <property type="match status" value="1"/>
</dbReference>
<evidence type="ECO:0000313" key="2">
    <source>
        <dbReference type="Proteomes" id="UP001515500"/>
    </source>
</evidence>
<dbReference type="GeneID" id="120260788"/>
<accession>A0AB40BAH7</accession>
<feature type="region of interest" description="Disordered" evidence="1">
    <location>
        <begin position="1"/>
        <end position="111"/>
    </location>
</feature>